<evidence type="ECO:0000259" key="16">
    <source>
        <dbReference type="Pfam" id="PF06574"/>
    </source>
</evidence>
<accession>A0A3P3XTH5</accession>
<dbReference type="InterPro" id="IPR023468">
    <property type="entry name" value="Riboflavin_kinase"/>
</dbReference>
<evidence type="ECO:0000313" key="17">
    <source>
        <dbReference type="EMBL" id="SLM19595.1"/>
    </source>
</evidence>
<evidence type="ECO:0000256" key="8">
    <source>
        <dbReference type="ARBA" id="ARBA00022643"/>
    </source>
</evidence>
<keyword evidence="8" id="KW-0288">FMN</keyword>
<dbReference type="GO" id="GO:0006747">
    <property type="term" value="P:FAD biosynthetic process"/>
    <property type="evidence" value="ECO:0007669"/>
    <property type="project" value="UniProtKB-UniPathway"/>
</dbReference>
<evidence type="ECO:0000256" key="4">
    <source>
        <dbReference type="ARBA" id="ARBA00010214"/>
    </source>
</evidence>
<dbReference type="UniPathway" id="UPA00277">
    <property type="reaction ID" value="UER00407"/>
</dbReference>
<comment type="pathway">
    <text evidence="2">Cofactor biosynthesis; FAD biosynthesis; FAD from FMN: step 1/1.</text>
</comment>
<protein>
    <recommendedName>
        <fullName evidence="6">Bifunctional riboflavin kinase/FMN adenylyltransferase</fullName>
        <ecNumber evidence="5">2.7.7.2</ecNumber>
    </recommendedName>
    <alternativeName>
        <fullName evidence="14">Riboflavin biosynthesis protein RibF</fullName>
    </alternativeName>
</protein>
<keyword evidence="9" id="KW-0808">Transferase</keyword>
<dbReference type="CDD" id="cd02064">
    <property type="entry name" value="FAD_synthetase_N"/>
    <property type="match status" value="1"/>
</dbReference>
<dbReference type="PANTHER" id="PTHR22749">
    <property type="entry name" value="RIBOFLAVIN KINASE/FMN ADENYLYLTRANSFERASE"/>
    <property type="match status" value="1"/>
</dbReference>
<organism evidence="17">
    <name type="scientific">uncultured spirochete</name>
    <dbReference type="NCBI Taxonomy" id="156406"/>
    <lineage>
        <taxon>Bacteria</taxon>
        <taxon>Pseudomonadati</taxon>
        <taxon>Spirochaetota</taxon>
        <taxon>Spirochaetia</taxon>
        <taxon>Spirochaetales</taxon>
        <taxon>environmental samples</taxon>
    </lineage>
</organism>
<dbReference type="GO" id="GO:0003919">
    <property type="term" value="F:FMN adenylyltransferase activity"/>
    <property type="evidence" value="ECO:0007669"/>
    <property type="project" value="UniProtKB-EC"/>
</dbReference>
<evidence type="ECO:0000256" key="2">
    <source>
        <dbReference type="ARBA" id="ARBA00004726"/>
    </source>
</evidence>
<dbReference type="EMBL" id="FWDO01000007">
    <property type="protein sequence ID" value="SLM19595.1"/>
    <property type="molecule type" value="Genomic_DNA"/>
</dbReference>
<comment type="similarity">
    <text evidence="4">Belongs to the RibF family.</text>
</comment>
<dbReference type="EC" id="2.7.7.2" evidence="5"/>
<dbReference type="Pfam" id="PF06574">
    <property type="entry name" value="FAD_syn"/>
    <property type="match status" value="1"/>
</dbReference>
<sequence>MKVLTWQEFNRDPPQEGLAATVGVFDGLHLGHQALIATVKQEKPHLFPCVITFRENPKKFLHPSSYRGSLLTIEQKLSAIQSEGIEYCVLIDFSDNFATLAGREFLAALYNANVRFVAVGENFQFGYKLDTDAAKLEALSGEIGMRSCSVKNVMYRGHPVSSSRVRHAVLENRLREAEEMLGRPYQIVARRERRGEHDMRELFVPEDDLLVPPDGEYDVFVRDDETIEQTKVNVFHRHIALGLRMQSERIRLAFVDKATQKENLVWL</sequence>
<dbReference type="Gene3D" id="3.40.50.620">
    <property type="entry name" value="HUPs"/>
    <property type="match status" value="1"/>
</dbReference>
<evidence type="ECO:0000256" key="9">
    <source>
        <dbReference type="ARBA" id="ARBA00022679"/>
    </source>
</evidence>
<evidence type="ECO:0000256" key="7">
    <source>
        <dbReference type="ARBA" id="ARBA00022630"/>
    </source>
</evidence>
<dbReference type="GO" id="GO:0009231">
    <property type="term" value="P:riboflavin biosynthetic process"/>
    <property type="evidence" value="ECO:0007669"/>
    <property type="project" value="InterPro"/>
</dbReference>
<evidence type="ECO:0000256" key="12">
    <source>
        <dbReference type="ARBA" id="ARBA00022827"/>
    </source>
</evidence>
<evidence type="ECO:0000256" key="3">
    <source>
        <dbReference type="ARBA" id="ARBA00005201"/>
    </source>
</evidence>
<dbReference type="PIRSF" id="PIRSF004491">
    <property type="entry name" value="FAD_Synth"/>
    <property type="match status" value="1"/>
</dbReference>
<dbReference type="AlphaFoldDB" id="A0A3P3XTH5"/>
<reference evidence="17" key="1">
    <citation type="submission" date="2017-02" db="EMBL/GenBank/DDBJ databases">
        <authorList>
            <person name="Regsiter A."/>
            <person name="William W."/>
        </authorList>
    </citation>
    <scope>NUCLEOTIDE SEQUENCE</scope>
    <source>
        <strain evidence="17">BdmA 4</strain>
    </source>
</reference>
<dbReference type="InterPro" id="IPR014729">
    <property type="entry name" value="Rossmann-like_a/b/a_fold"/>
</dbReference>
<evidence type="ECO:0000256" key="15">
    <source>
        <dbReference type="ARBA" id="ARBA00049494"/>
    </source>
</evidence>
<evidence type="ECO:0000256" key="13">
    <source>
        <dbReference type="ARBA" id="ARBA00022840"/>
    </source>
</evidence>
<gene>
    <name evidence="17" type="ORF">SPIRO4BDMA_70017</name>
</gene>
<keyword evidence="12" id="KW-0274">FAD</keyword>
<evidence type="ECO:0000256" key="5">
    <source>
        <dbReference type="ARBA" id="ARBA00012393"/>
    </source>
</evidence>
<name>A0A3P3XTH5_9SPIR</name>
<dbReference type="GO" id="GO:0005524">
    <property type="term" value="F:ATP binding"/>
    <property type="evidence" value="ECO:0007669"/>
    <property type="project" value="UniProtKB-KW"/>
</dbReference>
<evidence type="ECO:0000256" key="14">
    <source>
        <dbReference type="ARBA" id="ARBA00032176"/>
    </source>
</evidence>
<evidence type="ECO:0000256" key="6">
    <source>
        <dbReference type="ARBA" id="ARBA00018483"/>
    </source>
</evidence>
<dbReference type="PANTHER" id="PTHR22749:SF6">
    <property type="entry name" value="RIBOFLAVIN KINASE"/>
    <property type="match status" value="1"/>
</dbReference>
<comment type="catalytic activity">
    <reaction evidence="15">
        <text>FMN + ATP + H(+) = FAD + diphosphate</text>
        <dbReference type="Rhea" id="RHEA:17237"/>
        <dbReference type="ChEBI" id="CHEBI:15378"/>
        <dbReference type="ChEBI" id="CHEBI:30616"/>
        <dbReference type="ChEBI" id="CHEBI:33019"/>
        <dbReference type="ChEBI" id="CHEBI:57692"/>
        <dbReference type="ChEBI" id="CHEBI:58210"/>
        <dbReference type="EC" id="2.7.7.2"/>
    </reaction>
</comment>
<comment type="pathway">
    <text evidence="3">Cofactor biosynthesis; FMN biosynthesis; FMN from riboflavin (ATP route): step 1/1.</text>
</comment>
<evidence type="ECO:0000256" key="11">
    <source>
        <dbReference type="ARBA" id="ARBA00022741"/>
    </source>
</evidence>
<keyword evidence="11" id="KW-0547">Nucleotide-binding</keyword>
<proteinExistence type="inferred from homology"/>
<evidence type="ECO:0000256" key="1">
    <source>
        <dbReference type="ARBA" id="ARBA00002121"/>
    </source>
</evidence>
<keyword evidence="10" id="KW-0548">Nucleotidyltransferase</keyword>
<dbReference type="InterPro" id="IPR002606">
    <property type="entry name" value="Riboflavin_kinase_bac"/>
</dbReference>
<keyword evidence="7" id="KW-0285">Flavoprotein</keyword>
<dbReference type="GO" id="GO:0008531">
    <property type="term" value="F:riboflavin kinase activity"/>
    <property type="evidence" value="ECO:0007669"/>
    <property type="project" value="InterPro"/>
</dbReference>
<dbReference type="SUPFAM" id="SSF52374">
    <property type="entry name" value="Nucleotidylyl transferase"/>
    <property type="match status" value="1"/>
</dbReference>
<comment type="function">
    <text evidence="1">Catalyzes the phosphorylation of riboflavin to FMN followed by the adenylation of FMN to FAD.</text>
</comment>
<dbReference type="GO" id="GO:0009398">
    <property type="term" value="P:FMN biosynthetic process"/>
    <property type="evidence" value="ECO:0007669"/>
    <property type="project" value="UniProtKB-UniPathway"/>
</dbReference>
<evidence type="ECO:0000256" key="10">
    <source>
        <dbReference type="ARBA" id="ARBA00022695"/>
    </source>
</evidence>
<feature type="domain" description="FAD synthetase" evidence="16">
    <location>
        <begin position="15"/>
        <end position="164"/>
    </location>
</feature>
<dbReference type="InterPro" id="IPR015864">
    <property type="entry name" value="FAD_synthase"/>
</dbReference>
<dbReference type="UniPathway" id="UPA00276">
    <property type="reaction ID" value="UER00406"/>
</dbReference>
<keyword evidence="13" id="KW-0067">ATP-binding</keyword>